<proteinExistence type="predicted"/>
<gene>
    <name evidence="2" type="ORF">CRG98_033998</name>
</gene>
<accession>A0A2I0INU5</accession>
<comment type="caution">
    <text evidence="2">The sequence shown here is derived from an EMBL/GenBank/DDBJ whole genome shotgun (WGS) entry which is preliminary data.</text>
</comment>
<name>A0A2I0INU5_PUNGR</name>
<protein>
    <submittedName>
        <fullName evidence="2">Uncharacterized protein</fullName>
    </submittedName>
</protein>
<dbReference type="EMBL" id="PGOL01002702">
    <property type="protein sequence ID" value="PKI45682.1"/>
    <property type="molecule type" value="Genomic_DNA"/>
</dbReference>
<feature type="compositionally biased region" description="Basic and acidic residues" evidence="1">
    <location>
        <begin position="8"/>
        <end position="20"/>
    </location>
</feature>
<evidence type="ECO:0000256" key="1">
    <source>
        <dbReference type="SAM" id="MobiDB-lite"/>
    </source>
</evidence>
<feature type="region of interest" description="Disordered" evidence="1">
    <location>
        <begin position="1"/>
        <end position="31"/>
    </location>
</feature>
<keyword evidence="3" id="KW-1185">Reference proteome</keyword>
<organism evidence="2 3">
    <name type="scientific">Punica granatum</name>
    <name type="common">Pomegranate</name>
    <dbReference type="NCBI Taxonomy" id="22663"/>
    <lineage>
        <taxon>Eukaryota</taxon>
        <taxon>Viridiplantae</taxon>
        <taxon>Streptophyta</taxon>
        <taxon>Embryophyta</taxon>
        <taxon>Tracheophyta</taxon>
        <taxon>Spermatophyta</taxon>
        <taxon>Magnoliopsida</taxon>
        <taxon>eudicotyledons</taxon>
        <taxon>Gunneridae</taxon>
        <taxon>Pentapetalae</taxon>
        <taxon>rosids</taxon>
        <taxon>malvids</taxon>
        <taxon>Myrtales</taxon>
        <taxon>Lythraceae</taxon>
        <taxon>Punica</taxon>
    </lineage>
</organism>
<evidence type="ECO:0000313" key="2">
    <source>
        <dbReference type="EMBL" id="PKI45682.1"/>
    </source>
</evidence>
<reference evidence="2 3" key="1">
    <citation type="submission" date="2017-11" db="EMBL/GenBank/DDBJ databases">
        <title>De-novo sequencing of pomegranate (Punica granatum L.) genome.</title>
        <authorList>
            <person name="Akparov Z."/>
            <person name="Amiraslanov A."/>
            <person name="Hajiyeva S."/>
            <person name="Abbasov M."/>
            <person name="Kaur K."/>
            <person name="Hamwieh A."/>
            <person name="Solovyev V."/>
            <person name="Salamov A."/>
            <person name="Braich B."/>
            <person name="Kosarev P."/>
            <person name="Mahmoud A."/>
            <person name="Hajiyev E."/>
            <person name="Babayeva S."/>
            <person name="Izzatullayeva V."/>
            <person name="Mammadov A."/>
            <person name="Mammadov A."/>
            <person name="Sharifova S."/>
            <person name="Ojaghi J."/>
            <person name="Eynullazada K."/>
            <person name="Bayramov B."/>
            <person name="Abdulazimova A."/>
            <person name="Shahmuradov I."/>
        </authorList>
    </citation>
    <scope>NUCLEOTIDE SEQUENCE [LARGE SCALE GENOMIC DNA]</scope>
    <source>
        <strain evidence="3">cv. AG2017</strain>
        <tissue evidence="2">Leaf</tissue>
    </source>
</reference>
<sequence>MNKSRFTATDRRGLSAEKAHRNGVTLGLTGTQPRGWPQCSHPCEKALCLVPTDPTHTFHWCAWPFSVSGTTPAQTPLIGKLPRVRQLRPHRSTNFWVHFVRSITSFCLQENLRLDQ</sequence>
<dbReference type="Proteomes" id="UP000233551">
    <property type="component" value="Unassembled WGS sequence"/>
</dbReference>
<dbReference type="AlphaFoldDB" id="A0A2I0INU5"/>
<evidence type="ECO:0000313" key="3">
    <source>
        <dbReference type="Proteomes" id="UP000233551"/>
    </source>
</evidence>